<reference evidence="2 3" key="1">
    <citation type="submission" date="2019-03" db="EMBL/GenBank/DDBJ databases">
        <title>Single cell metagenomics reveals metabolic interactions within the superorganism composed of flagellate Streblomastix strix and complex community of Bacteroidetes bacteria on its surface.</title>
        <authorList>
            <person name="Treitli S.C."/>
            <person name="Kolisko M."/>
            <person name="Husnik F."/>
            <person name="Keeling P."/>
            <person name="Hampl V."/>
        </authorList>
    </citation>
    <scope>NUCLEOTIDE SEQUENCE [LARGE SCALE GENOMIC DNA]</scope>
    <source>
        <strain evidence="2">ST1C</strain>
    </source>
</reference>
<evidence type="ECO:0000256" key="1">
    <source>
        <dbReference type="SAM" id="Phobius"/>
    </source>
</evidence>
<keyword evidence="1" id="KW-0472">Membrane</keyword>
<evidence type="ECO:0000313" key="2">
    <source>
        <dbReference type="EMBL" id="KAA6358736.1"/>
    </source>
</evidence>
<keyword evidence="1" id="KW-0812">Transmembrane</keyword>
<gene>
    <name evidence="2" type="ORF">EZS28_045737</name>
</gene>
<dbReference type="EMBL" id="SNRW01029440">
    <property type="protein sequence ID" value="KAA6358736.1"/>
    <property type="molecule type" value="Genomic_DNA"/>
</dbReference>
<name>A0A5J4TJU4_9EUKA</name>
<evidence type="ECO:0000313" key="3">
    <source>
        <dbReference type="Proteomes" id="UP000324800"/>
    </source>
</evidence>
<accession>A0A5J4TJU4</accession>
<organism evidence="2 3">
    <name type="scientific">Streblomastix strix</name>
    <dbReference type="NCBI Taxonomy" id="222440"/>
    <lineage>
        <taxon>Eukaryota</taxon>
        <taxon>Metamonada</taxon>
        <taxon>Preaxostyla</taxon>
        <taxon>Oxymonadida</taxon>
        <taxon>Streblomastigidae</taxon>
        <taxon>Streblomastix</taxon>
    </lineage>
</organism>
<sequence>MYLKGYYAILSVLTQMYTNYKKSDPSTYYPLICHPTKAKYITNSDPNPSLTDIKTGGNSLCELVKDIRVGEIKDTSKIDAKEILGKQLPILFINVNTSYALTKDHYDHLVLYGWGKKNIHGFYHTTEKSTVKTKKVEFGSVTSFKAEKVLVFQSNQDSSVTCPVEDLGIHKTPFFHSTGGIVVIVVIVIVGGSLFVFDVTIITFFAREGSLTN</sequence>
<dbReference type="AlphaFoldDB" id="A0A5J4TJU4"/>
<dbReference type="Proteomes" id="UP000324800">
    <property type="component" value="Unassembled WGS sequence"/>
</dbReference>
<protein>
    <submittedName>
        <fullName evidence="2">Uncharacterized protein</fullName>
    </submittedName>
</protein>
<comment type="caution">
    <text evidence="2">The sequence shown here is derived from an EMBL/GenBank/DDBJ whole genome shotgun (WGS) entry which is preliminary data.</text>
</comment>
<keyword evidence="1" id="KW-1133">Transmembrane helix</keyword>
<proteinExistence type="predicted"/>
<feature type="transmembrane region" description="Helical" evidence="1">
    <location>
        <begin position="181"/>
        <end position="206"/>
    </location>
</feature>